<accession>G9A3B8</accession>
<dbReference type="HOGENOM" id="CLU_1110686_0_0_5"/>
<evidence type="ECO:0000313" key="2">
    <source>
        <dbReference type="Proteomes" id="UP000007735"/>
    </source>
</evidence>
<dbReference type="Proteomes" id="UP000007735">
    <property type="component" value="Chromosome"/>
</dbReference>
<name>G9A3B8_SINF1</name>
<dbReference type="EMBL" id="HE616890">
    <property type="protein sequence ID" value="CCE97866.1"/>
    <property type="molecule type" value="Genomic_DNA"/>
</dbReference>
<sequence>MNAIAIASASVPIAILLALILKRFQIGESTTFIALLLLPLGIWGVASGKLQHFSAGGVTLEFSEASQAEVKLLPLTDVVEPFQEIQKGGVSAIDGLMRTLTPGKPVALVLKLGQQGYVPSVVVLYLQALSSFDPELTLVVTDPNGKFVAAADGRSVINLLTAPNDPQVEGRFRDALSASDASSLLALPGFTSEAIPAEATNAEALRKMDDLSRRTLVALDGDGRPKGLAKRDAIATHLLVQLASGSAKTP</sequence>
<dbReference type="PATRIC" id="fig|380.5.peg.3572"/>
<organism evidence="1 2">
    <name type="scientific">Sinorhizobium fredii (strain HH103)</name>
    <dbReference type="NCBI Taxonomy" id="1117943"/>
    <lineage>
        <taxon>Bacteria</taxon>
        <taxon>Pseudomonadati</taxon>
        <taxon>Pseudomonadota</taxon>
        <taxon>Alphaproteobacteria</taxon>
        <taxon>Hyphomicrobiales</taxon>
        <taxon>Rhizobiaceae</taxon>
        <taxon>Sinorhizobium/Ensifer group</taxon>
        <taxon>Sinorhizobium</taxon>
    </lineage>
</organism>
<proteinExistence type="predicted"/>
<evidence type="ECO:0000313" key="1">
    <source>
        <dbReference type="EMBL" id="CCE97866.1"/>
    </source>
</evidence>
<reference evidence="1 2" key="1">
    <citation type="journal article" date="2012" name="J. Bacteriol.">
        <title>Genome sequence of the soybean symbiont Sinorhizobium fredii HH103.</title>
        <authorList>
            <person name="Weidner S."/>
            <person name="Becker A."/>
            <person name="Bonilla I."/>
            <person name="Jaenicke S."/>
            <person name="Lloret J."/>
            <person name="Margaret I."/>
            <person name="Puhler A."/>
            <person name="Ruiz-Sainz J.E."/>
            <person name="Schneiker-Bekel S."/>
            <person name="Szczepanowski R."/>
            <person name="Vinardell J.M."/>
            <person name="Zehner S."/>
            <person name="Gottfert M."/>
        </authorList>
    </citation>
    <scope>NUCLEOTIDE SEQUENCE [LARGE SCALE GENOMIC DNA]</scope>
    <source>
        <strain evidence="1 2">HH103</strain>
    </source>
</reference>
<dbReference type="RefSeq" id="WP_014330252.1">
    <property type="nucleotide sequence ID" value="NC_016812.1"/>
</dbReference>
<protein>
    <recommendedName>
        <fullName evidence="3">CBS domain-containing protein</fullName>
    </recommendedName>
</protein>
<dbReference type="AlphaFoldDB" id="G9A3B8"/>
<evidence type="ECO:0008006" key="3">
    <source>
        <dbReference type="Google" id="ProtNLM"/>
    </source>
</evidence>
<gene>
    <name evidence="1" type="ordered locus">SFHH103_03374</name>
</gene>
<dbReference type="KEGG" id="sfh:SFHH103_03374"/>